<protein>
    <submittedName>
        <fullName evidence="1">Uncharacterized protein</fullName>
    </submittedName>
</protein>
<organism evidence="1">
    <name type="scientific">Arundo donax</name>
    <name type="common">Giant reed</name>
    <name type="synonym">Donax arundinaceus</name>
    <dbReference type="NCBI Taxonomy" id="35708"/>
    <lineage>
        <taxon>Eukaryota</taxon>
        <taxon>Viridiplantae</taxon>
        <taxon>Streptophyta</taxon>
        <taxon>Embryophyta</taxon>
        <taxon>Tracheophyta</taxon>
        <taxon>Spermatophyta</taxon>
        <taxon>Magnoliopsida</taxon>
        <taxon>Liliopsida</taxon>
        <taxon>Poales</taxon>
        <taxon>Poaceae</taxon>
        <taxon>PACMAD clade</taxon>
        <taxon>Arundinoideae</taxon>
        <taxon>Arundineae</taxon>
        <taxon>Arundo</taxon>
    </lineage>
</organism>
<accession>A0A0A9EEB8</accession>
<evidence type="ECO:0000313" key="1">
    <source>
        <dbReference type="EMBL" id="JAD98416.1"/>
    </source>
</evidence>
<proteinExistence type="predicted"/>
<name>A0A0A9EEB8_ARUDO</name>
<sequence>MTMHPPLLPLLHIKEVTLRFRSNRNEYAKLGSWSRMRMSDCKVFCMSSASNSAAIDEQIAFRRFLLNVRLSMEPFMLLMMHLTLLKLMLFSRKYHTMFIVAWSIL</sequence>
<reference evidence="1" key="2">
    <citation type="journal article" date="2015" name="Data Brief">
        <title>Shoot transcriptome of the giant reed, Arundo donax.</title>
        <authorList>
            <person name="Barrero R.A."/>
            <person name="Guerrero F.D."/>
            <person name="Moolhuijzen P."/>
            <person name="Goolsby J.A."/>
            <person name="Tidwell J."/>
            <person name="Bellgard S.E."/>
            <person name="Bellgard M.I."/>
        </authorList>
    </citation>
    <scope>NUCLEOTIDE SEQUENCE</scope>
    <source>
        <tissue evidence="1">Shoot tissue taken approximately 20 cm above the soil surface</tissue>
    </source>
</reference>
<reference evidence="1" key="1">
    <citation type="submission" date="2014-09" db="EMBL/GenBank/DDBJ databases">
        <authorList>
            <person name="Magalhaes I.L.F."/>
            <person name="Oliveira U."/>
            <person name="Santos F.R."/>
            <person name="Vidigal T.H.D.A."/>
            <person name="Brescovit A.D."/>
            <person name="Santos A.J."/>
        </authorList>
    </citation>
    <scope>NUCLEOTIDE SEQUENCE</scope>
    <source>
        <tissue evidence="1">Shoot tissue taken approximately 20 cm above the soil surface</tissue>
    </source>
</reference>
<dbReference type="EMBL" id="GBRH01199479">
    <property type="protein sequence ID" value="JAD98416.1"/>
    <property type="molecule type" value="Transcribed_RNA"/>
</dbReference>
<dbReference type="AlphaFoldDB" id="A0A0A9EEB8"/>